<dbReference type="InterPro" id="IPR000793">
    <property type="entry name" value="ATP_synth_asu_C"/>
</dbReference>
<feature type="site" description="Required for activity" evidence="15">
    <location>
        <position position="377"/>
    </location>
</feature>
<keyword evidence="12 15" id="KW-0139">CF(1)</keyword>
<keyword evidence="10 15" id="KW-0406">Ion transport</keyword>
<dbReference type="OrthoDB" id="9803053at2"/>
<evidence type="ECO:0000256" key="14">
    <source>
        <dbReference type="ARBA" id="ARBA00026013"/>
    </source>
</evidence>
<dbReference type="InterPro" id="IPR033732">
    <property type="entry name" value="ATP_synth_F1_a_nt-bd_dom"/>
</dbReference>
<protein>
    <recommendedName>
        <fullName evidence="15">ATP synthase subunit alpha</fullName>
        <ecNumber evidence="15">7.1.2.2</ecNumber>
    </recommendedName>
    <alternativeName>
        <fullName evidence="15">ATP synthase F1 sector subunit alpha</fullName>
    </alternativeName>
    <alternativeName>
        <fullName evidence="15">F-ATPase subunit alpha</fullName>
    </alternativeName>
</protein>
<name>A0A226WXP3_CABSO</name>
<sequence length="545" mass="57379">MTPIQTDLAAGDKAGDKAGHSDWLASSRAALARAQFAPQAETVGRVEHVADGIASVSGLPDVRLNELLRFEGGRLGFALTLDADAIGAVLLDDGDAISAGSRVTGTGQVVEVPVGPGLLGRVVDPLGRPLDNDEPVPAEKHLPIERPAPSIIDRDLVAQPVATGILLIDALFAIGRGQRELIIGDRATGKTSIAIDTIVNQKHTDMICVYVAIGQRATAVQRVIDAVRRHGAPERCVFVVASAAASPGLQWIAPFSGFSIAEYFRDRGQHALIVIDDLSKHAATHRELSLLTREPPGREAYPGDIFYLHARLLERAAKLSKELGGGSLTALPVAETDAGNLSAYIPTNLISITDGQIMLDAALFAANQRPAVDVGLSVSRVGGKAQLPALRKVSGRLRLDYSQFLELEMFTRFGGAMEPRVKAQVVRGERIRALITQPRFAPLRPVDEIALLAALAEHVFDALPPGCIATVRTRLAAHLDAHGGPAASAALVATGSIDEATLSALVTAVRDLTVQVSAAPATEVKAEAKPADEAKQQTKPEAAST</sequence>
<evidence type="ECO:0000259" key="19">
    <source>
        <dbReference type="Pfam" id="PF02874"/>
    </source>
</evidence>
<evidence type="ECO:0000256" key="15">
    <source>
        <dbReference type="HAMAP-Rule" id="MF_01346"/>
    </source>
</evidence>
<comment type="caution">
    <text evidence="20">The sequence shown here is derived from an EMBL/GenBank/DDBJ whole genome shotgun (WGS) entry which is preliminary data.</text>
</comment>
<feature type="binding site" evidence="15">
    <location>
        <begin position="184"/>
        <end position="191"/>
    </location>
    <ligand>
        <name>ATP</name>
        <dbReference type="ChEBI" id="CHEBI:30616"/>
    </ligand>
</feature>
<dbReference type="FunFam" id="3.40.50.300:FF:000002">
    <property type="entry name" value="ATP synthase subunit alpha"/>
    <property type="match status" value="1"/>
</dbReference>
<evidence type="ECO:0000256" key="9">
    <source>
        <dbReference type="ARBA" id="ARBA00022967"/>
    </source>
</evidence>
<evidence type="ECO:0000256" key="12">
    <source>
        <dbReference type="ARBA" id="ARBA00023196"/>
    </source>
</evidence>
<dbReference type="Proteomes" id="UP000214720">
    <property type="component" value="Unassembled WGS sequence"/>
</dbReference>
<keyword evidence="4 15" id="KW-0813">Transport</keyword>
<keyword evidence="11 15" id="KW-0472">Membrane</keyword>
<gene>
    <name evidence="15" type="primary">atpA</name>
    <name evidence="20" type="ORF">BSU04_27185</name>
</gene>
<dbReference type="Gene3D" id="2.40.30.20">
    <property type="match status" value="1"/>
</dbReference>
<dbReference type="Pfam" id="PF02874">
    <property type="entry name" value="ATP-synt_ab_N"/>
    <property type="match status" value="1"/>
</dbReference>
<evidence type="ECO:0000313" key="20">
    <source>
        <dbReference type="EMBL" id="OXC75378.1"/>
    </source>
</evidence>
<comment type="subcellular location">
    <subcellularLocation>
        <location evidence="15">Cell membrane</location>
        <topology evidence="15">Peripheral membrane protein</topology>
    </subcellularLocation>
    <subcellularLocation>
        <location evidence="2">Membrane</location>
    </subcellularLocation>
</comment>
<dbReference type="SUPFAM" id="SSF50615">
    <property type="entry name" value="N-terminal domain of alpha and beta subunits of F1 ATP synthase"/>
    <property type="match status" value="1"/>
</dbReference>
<evidence type="ECO:0000256" key="11">
    <source>
        <dbReference type="ARBA" id="ARBA00023136"/>
    </source>
</evidence>
<dbReference type="NCBIfam" id="NF009884">
    <property type="entry name" value="PRK13343.1"/>
    <property type="match status" value="1"/>
</dbReference>
<keyword evidence="5 15" id="KW-1003">Cell membrane</keyword>
<dbReference type="SUPFAM" id="SSF52540">
    <property type="entry name" value="P-loop containing nucleoside triphosphate hydrolases"/>
    <property type="match status" value="1"/>
</dbReference>
<proteinExistence type="inferred from homology"/>
<evidence type="ECO:0000256" key="3">
    <source>
        <dbReference type="ARBA" id="ARBA00008936"/>
    </source>
</evidence>
<dbReference type="GO" id="GO:0043531">
    <property type="term" value="F:ADP binding"/>
    <property type="evidence" value="ECO:0007669"/>
    <property type="project" value="TreeGrafter"/>
</dbReference>
<dbReference type="PROSITE" id="PS00152">
    <property type="entry name" value="ATPASE_ALPHA_BETA"/>
    <property type="match status" value="1"/>
</dbReference>
<evidence type="ECO:0000256" key="4">
    <source>
        <dbReference type="ARBA" id="ARBA00022448"/>
    </source>
</evidence>
<keyword evidence="6 15" id="KW-0547">Nucleotide-binding</keyword>
<keyword evidence="13 15" id="KW-0066">ATP synthesis</keyword>
<dbReference type="CDD" id="cd18113">
    <property type="entry name" value="ATP-synt_F1_alpha_C"/>
    <property type="match status" value="1"/>
</dbReference>
<dbReference type="Pfam" id="PF00006">
    <property type="entry name" value="ATP-synt_ab"/>
    <property type="match status" value="1"/>
</dbReference>
<evidence type="ECO:0000256" key="7">
    <source>
        <dbReference type="ARBA" id="ARBA00022781"/>
    </source>
</evidence>
<dbReference type="InterPro" id="IPR004100">
    <property type="entry name" value="ATPase_F1/V1/A1_a/bsu_N"/>
</dbReference>
<dbReference type="CDD" id="cd18116">
    <property type="entry name" value="ATP-synt_F1_alpha_N"/>
    <property type="match status" value="1"/>
</dbReference>
<evidence type="ECO:0000256" key="16">
    <source>
        <dbReference type="SAM" id="MobiDB-lite"/>
    </source>
</evidence>
<dbReference type="InterPro" id="IPR000194">
    <property type="entry name" value="ATPase_F1/V1/A1_a/bsu_nucl-bd"/>
</dbReference>
<evidence type="ECO:0000256" key="1">
    <source>
        <dbReference type="ARBA" id="ARBA00003784"/>
    </source>
</evidence>
<feature type="domain" description="ATP synthase alpha subunit C-terminal" evidence="18">
    <location>
        <begin position="386"/>
        <end position="511"/>
    </location>
</feature>
<dbReference type="InterPro" id="IPR020003">
    <property type="entry name" value="ATPase_a/bsu_AS"/>
</dbReference>
<dbReference type="HAMAP" id="MF_01346">
    <property type="entry name" value="ATP_synth_alpha_bact"/>
    <property type="match status" value="1"/>
</dbReference>
<dbReference type="InterPro" id="IPR038376">
    <property type="entry name" value="ATP_synth_asu_C_sf"/>
</dbReference>
<dbReference type="GO" id="GO:0005524">
    <property type="term" value="F:ATP binding"/>
    <property type="evidence" value="ECO:0007669"/>
    <property type="project" value="UniProtKB-UniRule"/>
</dbReference>
<dbReference type="CDD" id="cd01132">
    <property type="entry name" value="F1-ATPase_alpha_CD"/>
    <property type="match status" value="1"/>
</dbReference>
<dbReference type="GO" id="GO:0045259">
    <property type="term" value="C:proton-transporting ATP synthase complex"/>
    <property type="evidence" value="ECO:0007669"/>
    <property type="project" value="UniProtKB-KW"/>
</dbReference>
<dbReference type="PANTHER" id="PTHR48082">
    <property type="entry name" value="ATP SYNTHASE SUBUNIT ALPHA, MITOCHONDRIAL"/>
    <property type="match status" value="1"/>
</dbReference>
<keyword evidence="7 15" id="KW-0375">Hydrogen ion transport</keyword>
<dbReference type="InterPro" id="IPR023366">
    <property type="entry name" value="ATP_synth_asu-like_sf"/>
</dbReference>
<comment type="subunit">
    <text evidence="14">F-type ATPases have 2 components, CF(1) - the catalytic core - and CF(0) - the membrane proton channel. CF(1) has five subunits: alpha(3), beta(3), gamma(1), delta(1), epsilon(1). CF(0) has four main subunits: a(1), b(1), b'(1) and c(9-12).</text>
</comment>
<dbReference type="eggNOG" id="COG0056">
    <property type="taxonomic scope" value="Bacteria"/>
</dbReference>
<dbReference type="InterPro" id="IPR036121">
    <property type="entry name" value="ATPase_F1/V1/A1_a/bsu_N_sf"/>
</dbReference>
<comment type="function">
    <text evidence="1 15">Produces ATP from ADP in the presence of a proton gradient across the membrane. The alpha chain is a regulatory subunit.</text>
</comment>
<feature type="region of interest" description="Disordered" evidence="16">
    <location>
        <begin position="1"/>
        <end position="20"/>
    </location>
</feature>
<dbReference type="GO" id="GO:0046933">
    <property type="term" value="F:proton-transporting ATP synthase activity, rotational mechanism"/>
    <property type="evidence" value="ECO:0007669"/>
    <property type="project" value="UniProtKB-UniRule"/>
</dbReference>
<evidence type="ECO:0000256" key="13">
    <source>
        <dbReference type="ARBA" id="ARBA00023310"/>
    </source>
</evidence>
<dbReference type="Gene3D" id="3.40.50.300">
    <property type="entry name" value="P-loop containing nucleotide triphosphate hydrolases"/>
    <property type="match status" value="1"/>
</dbReference>
<evidence type="ECO:0000256" key="8">
    <source>
        <dbReference type="ARBA" id="ARBA00022840"/>
    </source>
</evidence>
<dbReference type="Pfam" id="PF00306">
    <property type="entry name" value="ATP-synt_ab_C"/>
    <property type="match status" value="1"/>
</dbReference>
<evidence type="ECO:0000259" key="18">
    <source>
        <dbReference type="Pfam" id="PF00306"/>
    </source>
</evidence>
<accession>A0A226WXP3</accession>
<dbReference type="AlphaFoldDB" id="A0A226WXP3"/>
<comment type="similarity">
    <text evidence="3 15">Belongs to the ATPase alpha/beta chains family.</text>
</comment>
<reference evidence="21" key="1">
    <citation type="submission" date="2017-01" db="EMBL/GenBank/DDBJ databases">
        <title>Genome Analysis of Deinococcus marmoris KOPRI26562.</title>
        <authorList>
            <person name="Kim J.H."/>
            <person name="Oh H.-M."/>
        </authorList>
    </citation>
    <scope>NUCLEOTIDE SEQUENCE [LARGE SCALE GENOMIC DNA]</scope>
    <source>
        <strain evidence="21">PAMC 26633</strain>
    </source>
</reference>
<dbReference type="PANTHER" id="PTHR48082:SF2">
    <property type="entry name" value="ATP SYNTHASE SUBUNIT ALPHA, MITOCHONDRIAL"/>
    <property type="match status" value="1"/>
</dbReference>
<evidence type="ECO:0000313" key="21">
    <source>
        <dbReference type="Proteomes" id="UP000214720"/>
    </source>
</evidence>
<feature type="domain" description="ATPase F1/V1/A1 complex alpha/beta subunit nucleotide-binding" evidence="17">
    <location>
        <begin position="164"/>
        <end position="379"/>
    </location>
</feature>
<evidence type="ECO:0000256" key="10">
    <source>
        <dbReference type="ARBA" id="ARBA00023065"/>
    </source>
</evidence>
<comment type="catalytic activity">
    <reaction evidence="15">
        <text>ATP + H2O + 4 H(+)(in) = ADP + phosphate + 5 H(+)(out)</text>
        <dbReference type="Rhea" id="RHEA:57720"/>
        <dbReference type="ChEBI" id="CHEBI:15377"/>
        <dbReference type="ChEBI" id="CHEBI:15378"/>
        <dbReference type="ChEBI" id="CHEBI:30616"/>
        <dbReference type="ChEBI" id="CHEBI:43474"/>
        <dbReference type="ChEBI" id="CHEBI:456216"/>
        <dbReference type="EC" id="7.1.2.2"/>
    </reaction>
</comment>
<dbReference type="InterPro" id="IPR027417">
    <property type="entry name" value="P-loop_NTPase"/>
</dbReference>
<dbReference type="InterPro" id="IPR005294">
    <property type="entry name" value="ATP_synth_F1_asu"/>
</dbReference>
<dbReference type="RefSeq" id="WP_089163245.1">
    <property type="nucleotide sequence ID" value="NZ_MTHB01000181.1"/>
</dbReference>
<evidence type="ECO:0000256" key="6">
    <source>
        <dbReference type="ARBA" id="ARBA00022741"/>
    </source>
</evidence>
<keyword evidence="8 15" id="KW-0067">ATP-binding</keyword>
<dbReference type="EC" id="7.1.2.2" evidence="15"/>
<dbReference type="Gene3D" id="1.20.150.20">
    <property type="entry name" value="ATP synthase alpha/beta chain, C-terminal domain"/>
    <property type="match status" value="1"/>
</dbReference>
<feature type="domain" description="ATPase F1/V1/A1 complex alpha/beta subunit N-terminal" evidence="19">
    <location>
        <begin position="43"/>
        <end position="107"/>
    </location>
</feature>
<dbReference type="GO" id="GO:0005886">
    <property type="term" value="C:plasma membrane"/>
    <property type="evidence" value="ECO:0007669"/>
    <property type="project" value="UniProtKB-SubCell"/>
</dbReference>
<keyword evidence="9 15" id="KW-1278">Translocase</keyword>
<dbReference type="NCBIfam" id="TIGR00962">
    <property type="entry name" value="atpA"/>
    <property type="match status" value="1"/>
</dbReference>
<evidence type="ECO:0000259" key="17">
    <source>
        <dbReference type="Pfam" id="PF00006"/>
    </source>
</evidence>
<feature type="region of interest" description="Disordered" evidence="16">
    <location>
        <begin position="520"/>
        <end position="545"/>
    </location>
</feature>
<evidence type="ECO:0000256" key="5">
    <source>
        <dbReference type="ARBA" id="ARBA00022475"/>
    </source>
</evidence>
<organism evidence="20 21">
    <name type="scientific">Caballeronia sordidicola</name>
    <name type="common">Burkholderia sordidicola</name>
    <dbReference type="NCBI Taxonomy" id="196367"/>
    <lineage>
        <taxon>Bacteria</taxon>
        <taxon>Pseudomonadati</taxon>
        <taxon>Pseudomonadota</taxon>
        <taxon>Betaproteobacteria</taxon>
        <taxon>Burkholderiales</taxon>
        <taxon>Burkholderiaceae</taxon>
        <taxon>Caballeronia</taxon>
    </lineage>
</organism>
<evidence type="ECO:0000256" key="2">
    <source>
        <dbReference type="ARBA" id="ARBA00004370"/>
    </source>
</evidence>
<dbReference type="SUPFAM" id="SSF47917">
    <property type="entry name" value="C-terminal domain of alpha and beta subunits of F1 ATP synthase"/>
    <property type="match status" value="1"/>
</dbReference>
<dbReference type="EMBL" id="MTHB01000181">
    <property type="protein sequence ID" value="OXC75378.1"/>
    <property type="molecule type" value="Genomic_DNA"/>
</dbReference>
<feature type="compositionally biased region" description="Basic and acidic residues" evidence="16">
    <location>
        <begin position="524"/>
        <end position="538"/>
    </location>
</feature>